<dbReference type="Pfam" id="PF01408">
    <property type="entry name" value="GFO_IDH_MocA"/>
    <property type="match status" value="1"/>
</dbReference>
<gene>
    <name evidence="3" type="ORF">MNBD_NITROSPIRAE01-659</name>
</gene>
<keyword evidence="3" id="KW-0012">Acyltransferase</keyword>
<dbReference type="GO" id="GO:0016746">
    <property type="term" value="F:acyltransferase activity"/>
    <property type="evidence" value="ECO:0007669"/>
    <property type="project" value="UniProtKB-KW"/>
</dbReference>
<dbReference type="CDD" id="cd03358">
    <property type="entry name" value="LbH_WxcM_N_like"/>
    <property type="match status" value="1"/>
</dbReference>
<keyword evidence="3" id="KW-0808">Transferase</keyword>
<dbReference type="Gene3D" id="3.30.360.10">
    <property type="entry name" value="Dihydrodipicolinate Reductase, domain 2"/>
    <property type="match status" value="1"/>
</dbReference>
<dbReference type="PANTHER" id="PTHR43377">
    <property type="entry name" value="BILIVERDIN REDUCTASE A"/>
    <property type="match status" value="1"/>
</dbReference>
<dbReference type="InterPro" id="IPR000683">
    <property type="entry name" value="Gfo/Idh/MocA-like_OxRdtase_N"/>
</dbReference>
<evidence type="ECO:0000259" key="1">
    <source>
        <dbReference type="Pfam" id="PF01408"/>
    </source>
</evidence>
<dbReference type="InterPro" id="IPR001451">
    <property type="entry name" value="Hexapep"/>
</dbReference>
<dbReference type="InterPro" id="IPR055170">
    <property type="entry name" value="GFO_IDH_MocA-like_dom"/>
</dbReference>
<dbReference type="PANTHER" id="PTHR43377:SF6">
    <property type="entry name" value="GFO_IDH_MOCA-LIKE OXIDOREDUCTASE N-TERMINAL DOMAIN-CONTAINING PROTEIN"/>
    <property type="match status" value="1"/>
</dbReference>
<dbReference type="EMBL" id="UOGF01000060">
    <property type="protein sequence ID" value="VAX30336.1"/>
    <property type="molecule type" value="Genomic_DNA"/>
</dbReference>
<dbReference type="SUPFAM" id="SSF51161">
    <property type="entry name" value="Trimeric LpxA-like enzymes"/>
    <property type="match status" value="1"/>
</dbReference>
<protein>
    <submittedName>
        <fullName evidence="3">UDP-2-acetamido-3-amino-2,3-dideoxy-D-glucuronic acid acetyltransferase</fullName>
        <ecNumber evidence="3">2.3.1.201</ecNumber>
    </submittedName>
</protein>
<organism evidence="3">
    <name type="scientific">hydrothermal vent metagenome</name>
    <dbReference type="NCBI Taxonomy" id="652676"/>
    <lineage>
        <taxon>unclassified sequences</taxon>
        <taxon>metagenomes</taxon>
        <taxon>ecological metagenomes</taxon>
    </lineage>
</organism>
<dbReference type="InterPro" id="IPR011004">
    <property type="entry name" value="Trimer_LpxA-like_sf"/>
</dbReference>
<accession>A0A3B1CIN2</accession>
<dbReference type="Gene3D" id="2.160.10.10">
    <property type="entry name" value="Hexapeptide repeat proteins"/>
    <property type="match status" value="1"/>
</dbReference>
<proteinExistence type="predicted"/>
<feature type="domain" description="Gfo/Idh/MocA-like oxidoreductase N-terminal" evidence="1">
    <location>
        <begin position="25"/>
        <end position="140"/>
    </location>
</feature>
<dbReference type="Pfam" id="PF00132">
    <property type="entry name" value="Hexapep"/>
    <property type="match status" value="2"/>
</dbReference>
<dbReference type="SUPFAM" id="SSF55347">
    <property type="entry name" value="Glyceraldehyde-3-phosphate dehydrogenase-like, C-terminal domain"/>
    <property type="match status" value="1"/>
</dbReference>
<sequence>MSFNRVIKMSGVMKKKTEQNDGLSQVAVVGGGYWGKNLVRNLYDLGALAAICDQDEARLATLSTQYEDVQMLSFSEILADRNITGVVIATPAETHHDLIRQALLAGKDVFVEKPLCLSVQTGESLVALAKQLDRILMVGHLLWYHPVVLKLKSLINTGTLGRIQYIYSNRLNLGKIRREENILWSFAPHDISVILGLLNEEPDEVQAQGGNYLHPQIADVTVSMLSFPSGVKAHIFVSWLHPFKEQKLVVVGDRKMAVFDDMEPVDKLRLYPHSIDWKNHLPVPNKAEAEVVSCEAGEPLKAECLHFLEAIKNRSTPRTDGEEGIRVLKVLEACQKAFSGKTRYKRSGFLEKKLPYFAHESAFIDAGVSIGEGSKIWHVSHILEGSHLGKKCQIGQNCVIGPNVEIGEGVKIQNNVSVYEGVTLEDHVFCGPSMVFTNVYNPRSEIRRMDQIRPTLVKKGASLGANCTIICGVTIGAYAFIGAGAVITKDVPDYALMIGNPARLKGWYCQCGIKLNFKNKKAICSVCDRQYAAQGDHIIPQFLNEKQTR</sequence>
<dbReference type="SUPFAM" id="SSF51735">
    <property type="entry name" value="NAD(P)-binding Rossmann-fold domains"/>
    <property type="match status" value="1"/>
</dbReference>
<dbReference type="Pfam" id="PF22725">
    <property type="entry name" value="GFO_IDH_MocA_C3"/>
    <property type="match status" value="1"/>
</dbReference>
<evidence type="ECO:0000313" key="3">
    <source>
        <dbReference type="EMBL" id="VAX30336.1"/>
    </source>
</evidence>
<dbReference type="EC" id="2.3.1.201" evidence="3"/>
<name>A0A3B1CIN2_9ZZZZ</name>
<feature type="domain" description="GFO/IDH/MocA-like oxidoreductase" evidence="2">
    <location>
        <begin position="149"/>
        <end position="256"/>
    </location>
</feature>
<evidence type="ECO:0000259" key="2">
    <source>
        <dbReference type="Pfam" id="PF22725"/>
    </source>
</evidence>
<dbReference type="InterPro" id="IPR036291">
    <property type="entry name" value="NAD(P)-bd_dom_sf"/>
</dbReference>
<dbReference type="AlphaFoldDB" id="A0A3B1CIN2"/>
<dbReference type="Gene3D" id="3.40.50.720">
    <property type="entry name" value="NAD(P)-binding Rossmann-like Domain"/>
    <property type="match status" value="1"/>
</dbReference>
<dbReference type="GO" id="GO:0000166">
    <property type="term" value="F:nucleotide binding"/>
    <property type="evidence" value="ECO:0007669"/>
    <property type="project" value="InterPro"/>
</dbReference>
<reference evidence="3" key="1">
    <citation type="submission" date="2018-06" db="EMBL/GenBank/DDBJ databases">
        <authorList>
            <person name="Zhirakovskaya E."/>
        </authorList>
    </citation>
    <scope>NUCLEOTIDE SEQUENCE</scope>
</reference>
<dbReference type="InterPro" id="IPR051450">
    <property type="entry name" value="Gfo/Idh/MocA_Oxidoreductases"/>
</dbReference>